<organism evidence="2 3">
    <name type="scientific">Candidatus Schekmanbacteria bacterium RBG_16_38_10</name>
    <dbReference type="NCBI Taxonomy" id="1817879"/>
    <lineage>
        <taxon>Bacteria</taxon>
        <taxon>Candidatus Schekmaniibacteriota</taxon>
    </lineage>
</organism>
<accession>A0A1F7RTQ3</accession>
<reference evidence="2 3" key="1">
    <citation type="journal article" date="2016" name="Nat. Commun.">
        <title>Thousands of microbial genomes shed light on interconnected biogeochemical processes in an aquifer system.</title>
        <authorList>
            <person name="Anantharaman K."/>
            <person name="Brown C.T."/>
            <person name="Hug L.A."/>
            <person name="Sharon I."/>
            <person name="Castelle C.J."/>
            <person name="Probst A.J."/>
            <person name="Thomas B.C."/>
            <person name="Singh A."/>
            <person name="Wilkins M.J."/>
            <person name="Karaoz U."/>
            <person name="Brodie E.L."/>
            <person name="Williams K.H."/>
            <person name="Hubbard S.S."/>
            <person name="Banfield J.F."/>
        </authorList>
    </citation>
    <scope>NUCLEOTIDE SEQUENCE [LARGE SCALE GENOMIC DNA]</scope>
</reference>
<dbReference type="InterPro" id="IPR052534">
    <property type="entry name" value="Extracell_DNA_Util/SecSys_Comp"/>
</dbReference>
<keyword evidence="1" id="KW-0472">Membrane</keyword>
<dbReference type="EMBL" id="MGDE01000162">
    <property type="protein sequence ID" value="OGL44821.1"/>
    <property type="molecule type" value="Genomic_DNA"/>
</dbReference>
<proteinExistence type="predicted"/>
<dbReference type="Pfam" id="PF05137">
    <property type="entry name" value="PilN"/>
    <property type="match status" value="1"/>
</dbReference>
<dbReference type="Proteomes" id="UP000178797">
    <property type="component" value="Unassembled WGS sequence"/>
</dbReference>
<protein>
    <recommendedName>
        <fullName evidence="4">Fimbrial assembly protein</fullName>
    </recommendedName>
</protein>
<evidence type="ECO:0008006" key="4">
    <source>
        <dbReference type="Google" id="ProtNLM"/>
    </source>
</evidence>
<keyword evidence="1" id="KW-0812">Transmembrane</keyword>
<keyword evidence="1" id="KW-1133">Transmembrane helix</keyword>
<evidence type="ECO:0000256" key="1">
    <source>
        <dbReference type="SAM" id="Phobius"/>
    </source>
</evidence>
<feature type="transmembrane region" description="Helical" evidence="1">
    <location>
        <begin position="22"/>
        <end position="39"/>
    </location>
</feature>
<evidence type="ECO:0000313" key="2">
    <source>
        <dbReference type="EMBL" id="OGL44821.1"/>
    </source>
</evidence>
<dbReference type="AlphaFoldDB" id="A0A1F7RTQ3"/>
<gene>
    <name evidence="2" type="ORF">A2W05_09960</name>
</gene>
<name>A0A1F7RTQ3_9BACT</name>
<dbReference type="PANTHER" id="PTHR40278">
    <property type="entry name" value="DNA UTILIZATION PROTEIN HOFN"/>
    <property type="match status" value="1"/>
</dbReference>
<comment type="caution">
    <text evidence="2">The sequence shown here is derived from an EMBL/GenBank/DDBJ whole genome shotgun (WGS) entry which is preliminary data.</text>
</comment>
<sequence>MIKINLLAYPEELKKSRANTELSVFFVVVLVLCLVLFLFHKSKRSVVNQLKANISEINTNIDKLKDVETLHTKIMAERDKVKAKLDSINAVTKVKRNPIRHLDELTRITPDAVWFTKFSLNTSNISIDCRSMSYYDVSRFYNNIKGSKYFKIDKFPSIAEVEKFGDKPIYQFSLYCSAEGLVIEALDLGAENANKKDKAVTGQAPSAKKS</sequence>
<dbReference type="PANTHER" id="PTHR40278:SF1">
    <property type="entry name" value="DNA UTILIZATION PROTEIN HOFN"/>
    <property type="match status" value="1"/>
</dbReference>
<evidence type="ECO:0000313" key="3">
    <source>
        <dbReference type="Proteomes" id="UP000178797"/>
    </source>
</evidence>
<dbReference type="InterPro" id="IPR007813">
    <property type="entry name" value="PilN"/>
</dbReference>